<dbReference type="InterPro" id="IPR025789">
    <property type="entry name" value="DOT1_dom"/>
</dbReference>
<evidence type="ECO:0000313" key="2">
    <source>
        <dbReference type="EMBL" id="GAX09894.1"/>
    </source>
</evidence>
<evidence type="ECO:0000259" key="1">
    <source>
        <dbReference type="Pfam" id="PF08123"/>
    </source>
</evidence>
<dbReference type="Proteomes" id="UP000198406">
    <property type="component" value="Unassembled WGS sequence"/>
</dbReference>
<comment type="caution">
    <text evidence="2">The sequence shown here is derived from an EMBL/GenBank/DDBJ whole genome shotgun (WGS) entry which is preliminary data.</text>
</comment>
<dbReference type="AlphaFoldDB" id="A0A1Z5J7B9"/>
<feature type="domain" description="DOT1" evidence="1">
    <location>
        <begin position="121"/>
        <end position="179"/>
    </location>
</feature>
<dbReference type="InterPro" id="IPR029063">
    <property type="entry name" value="SAM-dependent_MTases_sf"/>
</dbReference>
<proteinExistence type="predicted"/>
<organism evidence="2 3">
    <name type="scientific">Fistulifera solaris</name>
    <name type="common">Oleaginous diatom</name>
    <dbReference type="NCBI Taxonomy" id="1519565"/>
    <lineage>
        <taxon>Eukaryota</taxon>
        <taxon>Sar</taxon>
        <taxon>Stramenopiles</taxon>
        <taxon>Ochrophyta</taxon>
        <taxon>Bacillariophyta</taxon>
        <taxon>Bacillariophyceae</taxon>
        <taxon>Bacillariophycidae</taxon>
        <taxon>Naviculales</taxon>
        <taxon>Naviculaceae</taxon>
        <taxon>Fistulifera</taxon>
    </lineage>
</organism>
<accession>A0A1Z5J7B9</accession>
<dbReference type="SUPFAM" id="SSF53335">
    <property type="entry name" value="S-adenosyl-L-methionine-dependent methyltransferases"/>
    <property type="match status" value="1"/>
</dbReference>
<reference evidence="2 3" key="1">
    <citation type="journal article" date="2015" name="Plant Cell">
        <title>Oil accumulation by the oleaginous diatom Fistulifera solaris as revealed by the genome and transcriptome.</title>
        <authorList>
            <person name="Tanaka T."/>
            <person name="Maeda Y."/>
            <person name="Veluchamy A."/>
            <person name="Tanaka M."/>
            <person name="Abida H."/>
            <person name="Marechal E."/>
            <person name="Bowler C."/>
            <person name="Muto M."/>
            <person name="Sunaga Y."/>
            <person name="Tanaka M."/>
            <person name="Yoshino T."/>
            <person name="Taniguchi T."/>
            <person name="Fukuda Y."/>
            <person name="Nemoto M."/>
            <person name="Matsumoto M."/>
            <person name="Wong P.S."/>
            <person name="Aburatani S."/>
            <person name="Fujibuchi W."/>
        </authorList>
    </citation>
    <scope>NUCLEOTIDE SEQUENCE [LARGE SCALE GENOMIC DNA]</scope>
    <source>
        <strain evidence="2 3">JPCC DA0580</strain>
    </source>
</reference>
<dbReference type="Gene3D" id="3.40.50.150">
    <property type="entry name" value="Vaccinia Virus protein VP39"/>
    <property type="match status" value="1"/>
</dbReference>
<sequence>MKTGVTIGNDETPLKRRKIKGESVGDQELKHVVTPTPSLAASDISESVICTVNRNLFADTEGSFLSRSRATPKRSEPKAKKKLIFGRLVDEINIQPNVRKVYGIIRKLTGSIGGNGSHGPIYGELTMSSMQKVVNLMKQHMNFNSNSKFIDVGSGIGKPNLHVCQDPGVKLSYGIEIEQARWILGMTCLKGVLDAAVKEEKDIDEAYDDEIILHRCVFECGDIRSANSFNPFTHVYMFSIGFPPSLWIHLAAMWNSSDSPYLICYHGPKDIIDSYEFDVVLIAQAPTSMHGSKEGHTVYLYRRTTHTGEEITSCDPLFKNLDKRVDSGLHALKDDITEQLQQCVDSGRATRGKRFK</sequence>
<protein>
    <recommendedName>
        <fullName evidence="1">DOT1 domain-containing protein</fullName>
    </recommendedName>
</protein>
<dbReference type="Pfam" id="PF08123">
    <property type="entry name" value="DOT1"/>
    <property type="match status" value="1"/>
</dbReference>
<gene>
    <name evidence="2" type="ORF">FisN_11Lh121</name>
</gene>
<dbReference type="EMBL" id="BDSP01000013">
    <property type="protein sequence ID" value="GAX09894.1"/>
    <property type="molecule type" value="Genomic_DNA"/>
</dbReference>
<dbReference type="OrthoDB" id="443402at2759"/>
<dbReference type="InParanoid" id="A0A1Z5J7B9"/>
<evidence type="ECO:0000313" key="3">
    <source>
        <dbReference type="Proteomes" id="UP000198406"/>
    </source>
</evidence>
<keyword evidence="3" id="KW-1185">Reference proteome</keyword>
<name>A0A1Z5J7B9_FISSO</name>
<dbReference type="GO" id="GO:0031151">
    <property type="term" value="F:histone H3K79 methyltransferase activity"/>
    <property type="evidence" value="ECO:0007669"/>
    <property type="project" value="InterPro"/>
</dbReference>